<evidence type="ECO:0000313" key="3">
    <source>
        <dbReference type="Proteomes" id="UP000515743"/>
    </source>
</evidence>
<dbReference type="RefSeq" id="WP_185176633.1">
    <property type="nucleotide sequence ID" value="NZ_CP059404.1"/>
</dbReference>
<dbReference type="Proteomes" id="UP000515743">
    <property type="component" value="Chromosome"/>
</dbReference>
<dbReference type="EMBL" id="CP059404">
    <property type="protein sequence ID" value="QNE90260.1"/>
    <property type="molecule type" value="Genomic_DNA"/>
</dbReference>
<gene>
    <name evidence="2" type="ORF">H0194_04585</name>
</gene>
<feature type="compositionally biased region" description="Low complexity" evidence="1">
    <location>
        <begin position="1"/>
        <end position="14"/>
    </location>
</feature>
<name>A0A7G7CRP4_9CORY</name>
<proteinExistence type="predicted"/>
<keyword evidence="3" id="KW-1185">Reference proteome</keyword>
<organism evidence="2 3">
    <name type="scientific">Corynebacterium incognita</name>
    <dbReference type="NCBI Taxonomy" id="2754725"/>
    <lineage>
        <taxon>Bacteria</taxon>
        <taxon>Bacillati</taxon>
        <taxon>Actinomycetota</taxon>
        <taxon>Actinomycetes</taxon>
        <taxon>Mycobacteriales</taxon>
        <taxon>Corynebacteriaceae</taxon>
        <taxon>Corynebacterium</taxon>
    </lineage>
</organism>
<protein>
    <submittedName>
        <fullName evidence="2">Uncharacterized protein</fullName>
    </submittedName>
</protein>
<sequence length="244" mass="26676">MQDTSQEQSQEQTQAGQEPTPTPNDIAPTQPEPTNQAEPVQAESVDQLPDWAQQEIRKAREEAAKYRTKAKSAAEEVQNKAQAERDQLIQQIGKQLGLVEDDTSDPEKLLTAAQEQAKAAAEERDKMAQQLASYRRDAAVRGVIGNVDGKVDADLLTAVLNSDNAYAALDVNADDFDAQVAQIVTQKLEAHPNLIQAIHKASGVDTSNTNRGNQAITMADLQKMTSKEIYEAQKAGKLNHLYTN</sequence>
<accession>A0A7G7CRP4</accession>
<feature type="compositionally biased region" description="Basic and acidic residues" evidence="1">
    <location>
        <begin position="55"/>
        <end position="64"/>
    </location>
</feature>
<evidence type="ECO:0000256" key="1">
    <source>
        <dbReference type="SAM" id="MobiDB-lite"/>
    </source>
</evidence>
<dbReference type="AlphaFoldDB" id="A0A7G7CRP4"/>
<dbReference type="KEGG" id="cik:H0194_04585"/>
<feature type="region of interest" description="Disordered" evidence="1">
    <location>
        <begin position="1"/>
        <end position="64"/>
    </location>
</feature>
<reference evidence="2 3" key="1">
    <citation type="submission" date="2020-07" db="EMBL/GenBank/DDBJ databases">
        <title>Complete genome and description of Corynebacterium incognita strain Marseille-Q3630 sp. nov.</title>
        <authorList>
            <person name="Boxberger M."/>
        </authorList>
    </citation>
    <scope>NUCLEOTIDE SEQUENCE [LARGE SCALE GENOMIC DNA]</scope>
    <source>
        <strain evidence="2 3">Marseille-Q3630</strain>
    </source>
</reference>
<evidence type="ECO:0000313" key="2">
    <source>
        <dbReference type="EMBL" id="QNE90260.1"/>
    </source>
</evidence>